<protein>
    <submittedName>
        <fullName evidence="1">Uncharacterized protein</fullName>
    </submittedName>
</protein>
<comment type="caution">
    <text evidence="1">The sequence shown here is derived from an EMBL/GenBank/DDBJ whole genome shotgun (WGS) entry which is preliminary data.</text>
</comment>
<name>A0A5J4KTF4_9CHLR</name>
<dbReference type="AlphaFoldDB" id="A0A5J4KTF4"/>
<dbReference type="RefSeq" id="WP_151758845.1">
    <property type="nucleotide sequence ID" value="NZ_BKZW01000003.1"/>
</dbReference>
<accession>A0A5J4KTF4</accession>
<keyword evidence="2" id="KW-1185">Reference proteome</keyword>
<proteinExistence type="predicted"/>
<sequence>MLIRNGVAVLASGPARLDIRTRGEILIELAEHLTLNLTSRLLRQMGYWSCRDLLIHMCIFVIQVVPIKKIS</sequence>
<gene>
    <name evidence="1" type="ORF">KDW_53370</name>
</gene>
<reference evidence="1 2" key="1">
    <citation type="submission" date="2019-10" db="EMBL/GenBank/DDBJ databases">
        <title>Dictyobacter vulcani sp. nov., within the class Ktedonobacteria, isolated from soil of volcanic Mt. Zao.</title>
        <authorList>
            <person name="Zheng Y."/>
            <person name="Wang C.M."/>
            <person name="Sakai Y."/>
            <person name="Abe K."/>
            <person name="Yokota A."/>
            <person name="Yabe S."/>
        </authorList>
    </citation>
    <scope>NUCLEOTIDE SEQUENCE [LARGE SCALE GENOMIC DNA]</scope>
    <source>
        <strain evidence="1 2">W12</strain>
    </source>
</reference>
<organism evidence="1 2">
    <name type="scientific">Dictyobacter vulcani</name>
    <dbReference type="NCBI Taxonomy" id="2607529"/>
    <lineage>
        <taxon>Bacteria</taxon>
        <taxon>Bacillati</taxon>
        <taxon>Chloroflexota</taxon>
        <taxon>Ktedonobacteria</taxon>
        <taxon>Ktedonobacterales</taxon>
        <taxon>Dictyobacteraceae</taxon>
        <taxon>Dictyobacter</taxon>
    </lineage>
</organism>
<evidence type="ECO:0000313" key="1">
    <source>
        <dbReference type="EMBL" id="GER91175.1"/>
    </source>
</evidence>
<dbReference type="Proteomes" id="UP000326912">
    <property type="component" value="Unassembled WGS sequence"/>
</dbReference>
<dbReference type="EMBL" id="BKZW01000003">
    <property type="protein sequence ID" value="GER91175.1"/>
    <property type="molecule type" value="Genomic_DNA"/>
</dbReference>
<evidence type="ECO:0000313" key="2">
    <source>
        <dbReference type="Proteomes" id="UP000326912"/>
    </source>
</evidence>